<dbReference type="AlphaFoldDB" id="A0A3R9EHX6"/>
<comment type="caution">
    <text evidence="2">The sequence shown here is derived from an EMBL/GenBank/DDBJ whole genome shotgun (WGS) entry which is preliminary data.</text>
</comment>
<evidence type="ECO:0000313" key="3">
    <source>
        <dbReference type="Proteomes" id="UP000275331"/>
    </source>
</evidence>
<reference evidence="2 3" key="1">
    <citation type="submission" date="2018-10" db="EMBL/GenBank/DDBJ databases">
        <title>Transmission dynamics of multidrug resistant bacteria on intensive care unit surfaces.</title>
        <authorList>
            <person name="D'Souza A.W."/>
            <person name="Potter R.F."/>
            <person name="Wallace M."/>
            <person name="Shupe A."/>
            <person name="Patel S."/>
            <person name="Sun S."/>
            <person name="Gul D."/>
            <person name="Kwon J.H."/>
            <person name="Andleeb S."/>
            <person name="Burnham C.-A.D."/>
            <person name="Dantas G."/>
        </authorList>
    </citation>
    <scope>NUCLEOTIDE SEQUENCE [LARGE SCALE GENOMIC DNA]</scope>
    <source>
        <strain evidence="2 3">AS_373</strain>
    </source>
</reference>
<proteinExistence type="predicted"/>
<sequence>MDNGKMRQFTALFCAFKAPVTFNDKIRYSRVMKTRYTLIALAALFTLSGCSTPSQLRAQYDVDCNQKSDGDQKAFDTCYNQSKNAIRQRMNFVNPLGAAELAQILEKLDAQKAAFKPKPKPKPLTGEEYQKLVVAELNKRLNAGQAIYSGQACDVLMSINADGTIDEIEGTPALPRAQAAAASVAMADASIDAALANGPSSDESAATPIAPPEIQQQNGGSLCTAFINTAKASPLPKPPLAKGESSFPVSFTYEDDAKPQS</sequence>
<evidence type="ECO:0000256" key="1">
    <source>
        <dbReference type="SAM" id="MobiDB-lite"/>
    </source>
</evidence>
<accession>A0A3R9EHX6</accession>
<feature type="region of interest" description="Disordered" evidence="1">
    <location>
        <begin position="234"/>
        <end position="261"/>
    </location>
</feature>
<dbReference type="Proteomes" id="UP000275331">
    <property type="component" value="Unassembled WGS sequence"/>
</dbReference>
<evidence type="ECO:0000313" key="2">
    <source>
        <dbReference type="EMBL" id="RSE23864.1"/>
    </source>
</evidence>
<organism evidence="2 3">
    <name type="scientific">Atlantibacter subterraneus</name>
    <dbReference type="NCBI Taxonomy" id="255519"/>
    <lineage>
        <taxon>Bacteria</taxon>
        <taxon>Pseudomonadati</taxon>
        <taxon>Pseudomonadota</taxon>
        <taxon>Gammaproteobacteria</taxon>
        <taxon>Enterobacterales</taxon>
        <taxon>Enterobacteriaceae</taxon>
        <taxon>Atlantibacter</taxon>
    </lineage>
</organism>
<feature type="region of interest" description="Disordered" evidence="1">
    <location>
        <begin position="197"/>
        <end position="217"/>
    </location>
</feature>
<dbReference type="EMBL" id="RHXB01000012">
    <property type="protein sequence ID" value="RSE23864.1"/>
    <property type="molecule type" value="Genomic_DNA"/>
</dbReference>
<name>A0A3R9EHX6_9ENTR</name>
<protein>
    <submittedName>
        <fullName evidence="2">Uncharacterized protein</fullName>
    </submittedName>
</protein>
<gene>
    <name evidence="2" type="ORF">EGT71_17130</name>
</gene>